<dbReference type="EMBL" id="CATOUU010000843">
    <property type="protein sequence ID" value="CAI9954003.1"/>
    <property type="molecule type" value="Genomic_DNA"/>
</dbReference>
<dbReference type="AlphaFoldDB" id="A0AA86QFD3"/>
<organism evidence="2">
    <name type="scientific">Hexamita inflata</name>
    <dbReference type="NCBI Taxonomy" id="28002"/>
    <lineage>
        <taxon>Eukaryota</taxon>
        <taxon>Metamonada</taxon>
        <taxon>Diplomonadida</taxon>
        <taxon>Hexamitidae</taxon>
        <taxon>Hexamitinae</taxon>
        <taxon>Hexamita</taxon>
    </lineage>
</organism>
<evidence type="ECO:0000313" key="4">
    <source>
        <dbReference type="EMBL" id="CAL6058688.1"/>
    </source>
</evidence>
<reference evidence="3 5" key="2">
    <citation type="submission" date="2024-07" db="EMBL/GenBank/DDBJ databases">
        <authorList>
            <person name="Akdeniz Z."/>
        </authorList>
    </citation>
    <scope>NUCLEOTIDE SEQUENCE [LARGE SCALE GENOMIC DNA]</scope>
</reference>
<evidence type="ECO:0000313" key="2">
    <source>
        <dbReference type="EMBL" id="CAI9954003.1"/>
    </source>
</evidence>
<dbReference type="Proteomes" id="UP001642409">
    <property type="component" value="Unassembled WGS sequence"/>
</dbReference>
<protein>
    <submittedName>
        <fullName evidence="3">Hypothetical_protein</fullName>
    </submittedName>
</protein>
<accession>A0AA86QFD3</accession>
<gene>
    <name evidence="1" type="ORF">HINF_LOCUS24824</name>
    <name evidence="3" type="ORF">HINF_LOCUS27848</name>
    <name evidence="2" type="ORF">HINF_LOCUS41648</name>
    <name evidence="4" type="ORF">HINF_LOCUS48390</name>
</gene>
<dbReference type="EMBL" id="CAXDID020000222">
    <property type="protein sequence ID" value="CAL6058688.1"/>
    <property type="molecule type" value="Genomic_DNA"/>
</dbReference>
<reference evidence="2" key="1">
    <citation type="submission" date="2023-06" db="EMBL/GenBank/DDBJ databases">
        <authorList>
            <person name="Kurt Z."/>
        </authorList>
    </citation>
    <scope>NUCLEOTIDE SEQUENCE</scope>
</reference>
<proteinExistence type="predicted"/>
<sequence length="120" mass="14374">MSINFNQIFRETSFLNQTDKRVNDICWLFLKRDWINWFVLLLKWFEGNWTTNKPIIAWRGIFLHQTLMIRDKNSQTELKKHSQYFELIFFGKSAEGLQVNRGGGLHSRQCSTNCQLLFII</sequence>
<comment type="caution">
    <text evidence="2">The sequence shown here is derived from an EMBL/GenBank/DDBJ whole genome shotgun (WGS) entry which is preliminary data.</text>
</comment>
<dbReference type="EMBL" id="CAXDID020000087">
    <property type="protein sequence ID" value="CAL6020827.1"/>
    <property type="molecule type" value="Genomic_DNA"/>
</dbReference>
<evidence type="ECO:0000313" key="5">
    <source>
        <dbReference type="Proteomes" id="UP001642409"/>
    </source>
</evidence>
<evidence type="ECO:0000313" key="1">
    <source>
        <dbReference type="EMBL" id="CAI9937179.1"/>
    </source>
</evidence>
<dbReference type="EMBL" id="CATOUU010000644">
    <property type="protein sequence ID" value="CAI9937179.1"/>
    <property type="molecule type" value="Genomic_DNA"/>
</dbReference>
<evidence type="ECO:0000313" key="3">
    <source>
        <dbReference type="EMBL" id="CAL6020827.1"/>
    </source>
</evidence>
<name>A0AA86QFD3_9EUKA</name>
<keyword evidence="5" id="KW-1185">Reference proteome</keyword>